<feature type="non-terminal residue" evidence="2">
    <location>
        <position position="125"/>
    </location>
</feature>
<sequence length="125" mass="13843">MKSGKDKIEKTPPGGVPTAHRDTYARDLLPDTNLQPEYDYSGVPELTTYADHQNAGVELLDKMVARGLGGLAVLHYEDKSWTYNELLKLSNRLSRVLIEDCNLVPGGRVLLRAGNTPMLVACWFA</sequence>
<accession>A0A382DXV4</accession>
<feature type="region of interest" description="Disordered" evidence="1">
    <location>
        <begin position="1"/>
        <end position="33"/>
    </location>
</feature>
<gene>
    <name evidence="2" type="ORF">METZ01_LOCUS195578</name>
</gene>
<evidence type="ECO:0000313" key="2">
    <source>
        <dbReference type="EMBL" id="SVB42724.1"/>
    </source>
</evidence>
<evidence type="ECO:0008006" key="3">
    <source>
        <dbReference type="Google" id="ProtNLM"/>
    </source>
</evidence>
<evidence type="ECO:0000256" key="1">
    <source>
        <dbReference type="SAM" id="MobiDB-lite"/>
    </source>
</evidence>
<dbReference type="AlphaFoldDB" id="A0A382DXV4"/>
<organism evidence="2">
    <name type="scientific">marine metagenome</name>
    <dbReference type="NCBI Taxonomy" id="408172"/>
    <lineage>
        <taxon>unclassified sequences</taxon>
        <taxon>metagenomes</taxon>
        <taxon>ecological metagenomes</taxon>
    </lineage>
</organism>
<reference evidence="2" key="1">
    <citation type="submission" date="2018-05" db="EMBL/GenBank/DDBJ databases">
        <authorList>
            <person name="Lanie J.A."/>
            <person name="Ng W.-L."/>
            <person name="Kazmierczak K.M."/>
            <person name="Andrzejewski T.M."/>
            <person name="Davidsen T.M."/>
            <person name="Wayne K.J."/>
            <person name="Tettelin H."/>
            <person name="Glass J.I."/>
            <person name="Rusch D."/>
            <person name="Podicherti R."/>
            <person name="Tsui H.-C.T."/>
            <person name="Winkler M.E."/>
        </authorList>
    </citation>
    <scope>NUCLEOTIDE SEQUENCE</scope>
</reference>
<proteinExistence type="predicted"/>
<name>A0A382DXV4_9ZZZZ</name>
<dbReference type="Gene3D" id="3.40.50.12780">
    <property type="entry name" value="N-terminal domain of ligase-like"/>
    <property type="match status" value="1"/>
</dbReference>
<dbReference type="InterPro" id="IPR042099">
    <property type="entry name" value="ANL_N_sf"/>
</dbReference>
<feature type="compositionally biased region" description="Basic and acidic residues" evidence="1">
    <location>
        <begin position="19"/>
        <end position="29"/>
    </location>
</feature>
<dbReference type="SUPFAM" id="SSF56801">
    <property type="entry name" value="Acetyl-CoA synthetase-like"/>
    <property type="match status" value="1"/>
</dbReference>
<dbReference type="EMBL" id="UINC01041447">
    <property type="protein sequence ID" value="SVB42724.1"/>
    <property type="molecule type" value="Genomic_DNA"/>
</dbReference>
<protein>
    <recommendedName>
        <fullName evidence="3">AMP-dependent synthetase/ligase domain-containing protein</fullName>
    </recommendedName>
</protein>
<feature type="compositionally biased region" description="Basic and acidic residues" evidence="1">
    <location>
        <begin position="1"/>
        <end position="10"/>
    </location>
</feature>